<evidence type="ECO:0000313" key="2">
    <source>
        <dbReference type="Proteomes" id="UP001066276"/>
    </source>
</evidence>
<comment type="caution">
    <text evidence="1">The sequence shown here is derived from an EMBL/GenBank/DDBJ whole genome shotgun (WGS) entry which is preliminary data.</text>
</comment>
<name>A0AAV7N5I2_PLEWA</name>
<sequence length="68" mass="7858">MAKNAVCEVQKPHRYAEMHFASRIRLAKCISDSQIGRGVPFLFATRNAIQFHLRLRKRSQMESQIPST</sequence>
<reference evidence="1" key="1">
    <citation type="journal article" date="2022" name="bioRxiv">
        <title>Sequencing and chromosome-scale assembly of the giantPleurodeles waltlgenome.</title>
        <authorList>
            <person name="Brown T."/>
            <person name="Elewa A."/>
            <person name="Iarovenko S."/>
            <person name="Subramanian E."/>
            <person name="Araus A.J."/>
            <person name="Petzold A."/>
            <person name="Susuki M."/>
            <person name="Suzuki K.-i.T."/>
            <person name="Hayashi T."/>
            <person name="Toyoda A."/>
            <person name="Oliveira C."/>
            <person name="Osipova E."/>
            <person name="Leigh N.D."/>
            <person name="Simon A."/>
            <person name="Yun M.H."/>
        </authorList>
    </citation>
    <scope>NUCLEOTIDE SEQUENCE</scope>
    <source>
        <strain evidence="1">20211129_DDA</strain>
        <tissue evidence="1">Liver</tissue>
    </source>
</reference>
<dbReference type="EMBL" id="JANPWB010000013">
    <property type="protein sequence ID" value="KAJ1109772.1"/>
    <property type="molecule type" value="Genomic_DNA"/>
</dbReference>
<keyword evidence="2" id="KW-1185">Reference proteome</keyword>
<organism evidence="1 2">
    <name type="scientific">Pleurodeles waltl</name>
    <name type="common">Iberian ribbed newt</name>
    <dbReference type="NCBI Taxonomy" id="8319"/>
    <lineage>
        <taxon>Eukaryota</taxon>
        <taxon>Metazoa</taxon>
        <taxon>Chordata</taxon>
        <taxon>Craniata</taxon>
        <taxon>Vertebrata</taxon>
        <taxon>Euteleostomi</taxon>
        <taxon>Amphibia</taxon>
        <taxon>Batrachia</taxon>
        <taxon>Caudata</taxon>
        <taxon>Salamandroidea</taxon>
        <taxon>Salamandridae</taxon>
        <taxon>Pleurodelinae</taxon>
        <taxon>Pleurodeles</taxon>
    </lineage>
</organism>
<dbReference type="AlphaFoldDB" id="A0AAV7N5I2"/>
<protein>
    <submittedName>
        <fullName evidence="1">Uncharacterized protein</fullName>
    </submittedName>
</protein>
<proteinExistence type="predicted"/>
<dbReference type="Proteomes" id="UP001066276">
    <property type="component" value="Chromosome 9"/>
</dbReference>
<gene>
    <name evidence="1" type="ORF">NDU88_007131</name>
</gene>
<accession>A0AAV7N5I2</accession>
<evidence type="ECO:0000313" key="1">
    <source>
        <dbReference type="EMBL" id="KAJ1109772.1"/>
    </source>
</evidence>